<dbReference type="GO" id="GO:0003682">
    <property type="term" value="F:chromatin binding"/>
    <property type="evidence" value="ECO:0007669"/>
    <property type="project" value="InterPro"/>
</dbReference>
<protein>
    <recommendedName>
        <fullName evidence="1">BAH domain-containing protein</fullName>
    </recommendedName>
</protein>
<reference evidence="2 3" key="1">
    <citation type="submission" date="2020-10" db="EMBL/GenBank/DDBJ databases">
        <title>The Coptis chinensis genome and diversification of protoberbering-type alkaloids.</title>
        <authorList>
            <person name="Wang B."/>
            <person name="Shu S."/>
            <person name="Song C."/>
            <person name="Liu Y."/>
        </authorList>
    </citation>
    <scope>NUCLEOTIDE SEQUENCE [LARGE SCALE GENOMIC DNA]</scope>
    <source>
        <strain evidence="2">HL-2020</strain>
        <tissue evidence="2">Leaf</tissue>
    </source>
</reference>
<organism evidence="2 3">
    <name type="scientific">Coptis chinensis</name>
    <dbReference type="NCBI Taxonomy" id="261450"/>
    <lineage>
        <taxon>Eukaryota</taxon>
        <taxon>Viridiplantae</taxon>
        <taxon>Streptophyta</taxon>
        <taxon>Embryophyta</taxon>
        <taxon>Tracheophyta</taxon>
        <taxon>Spermatophyta</taxon>
        <taxon>Magnoliopsida</taxon>
        <taxon>Ranunculales</taxon>
        <taxon>Ranunculaceae</taxon>
        <taxon>Coptidoideae</taxon>
        <taxon>Coptis</taxon>
    </lineage>
</organism>
<dbReference type="GO" id="GO:0003677">
    <property type="term" value="F:DNA binding"/>
    <property type="evidence" value="ECO:0007669"/>
    <property type="project" value="TreeGrafter"/>
</dbReference>
<dbReference type="PANTHER" id="PTHR10629:SF50">
    <property type="entry name" value="DNA (CYTOSINE-5)-METHYLTRANSFERASE CMT3"/>
    <property type="match status" value="1"/>
</dbReference>
<gene>
    <name evidence="2" type="ORF">IFM89_002283</name>
</gene>
<evidence type="ECO:0000313" key="3">
    <source>
        <dbReference type="Proteomes" id="UP000631114"/>
    </source>
</evidence>
<dbReference type="GO" id="GO:0003886">
    <property type="term" value="F:DNA (cytosine-5-)-methyltransferase activity"/>
    <property type="evidence" value="ECO:0007669"/>
    <property type="project" value="TreeGrafter"/>
</dbReference>
<dbReference type="Gene3D" id="3.40.50.150">
    <property type="entry name" value="Vaccinia Virus protein VP39"/>
    <property type="match status" value="1"/>
</dbReference>
<dbReference type="Gene3D" id="2.30.30.490">
    <property type="match status" value="1"/>
</dbReference>
<dbReference type="InterPro" id="IPR001025">
    <property type="entry name" value="BAH_dom"/>
</dbReference>
<accession>A0A835IL68</accession>
<feature type="domain" description="BAH" evidence="1">
    <location>
        <begin position="21"/>
        <end position="176"/>
    </location>
</feature>
<dbReference type="GO" id="GO:0005634">
    <property type="term" value="C:nucleus"/>
    <property type="evidence" value="ECO:0007669"/>
    <property type="project" value="TreeGrafter"/>
</dbReference>
<dbReference type="Proteomes" id="UP000631114">
    <property type="component" value="Unassembled WGS sequence"/>
</dbReference>
<dbReference type="InterPro" id="IPR050390">
    <property type="entry name" value="C5-Methyltransferase"/>
</dbReference>
<dbReference type="EMBL" id="JADFTS010000002">
    <property type="protein sequence ID" value="KAF9618588.1"/>
    <property type="molecule type" value="Genomic_DNA"/>
</dbReference>
<dbReference type="InterPro" id="IPR029063">
    <property type="entry name" value="SAM-dependent_MTases_sf"/>
</dbReference>
<dbReference type="InterPro" id="IPR043151">
    <property type="entry name" value="BAH_sf"/>
</dbReference>
<sequence>NGDKDKLLAKRHFSKAEVDQAIYSLYVHAYVQSEGEKLNYIGRIVEFFESDNKEPYFRAQWFFRPVDTILQESSEPSLPSSSKECSSEASEESEMKLLDLYSGCGAMSTGLCLGAATSGVKLVTSSTRHQLESSISEEDVFGDGDAIPEGEYEVGKILDICYGNPNDKKKPGLYYK</sequence>
<dbReference type="PROSITE" id="PS51038">
    <property type="entry name" value="BAH"/>
    <property type="match status" value="1"/>
</dbReference>
<keyword evidence="3" id="KW-1185">Reference proteome</keyword>
<name>A0A835IL68_9MAGN</name>
<evidence type="ECO:0000313" key="2">
    <source>
        <dbReference type="EMBL" id="KAF9618588.1"/>
    </source>
</evidence>
<comment type="caution">
    <text evidence="2">The sequence shown here is derived from an EMBL/GenBank/DDBJ whole genome shotgun (WGS) entry which is preliminary data.</text>
</comment>
<evidence type="ECO:0000259" key="1">
    <source>
        <dbReference type="PROSITE" id="PS51038"/>
    </source>
</evidence>
<proteinExistence type="predicted"/>
<feature type="non-terminal residue" evidence="2">
    <location>
        <position position="1"/>
    </location>
</feature>
<dbReference type="PANTHER" id="PTHR10629">
    <property type="entry name" value="CYTOSINE-SPECIFIC METHYLTRANSFERASE"/>
    <property type="match status" value="1"/>
</dbReference>
<dbReference type="GO" id="GO:0044027">
    <property type="term" value="P:negative regulation of gene expression via chromosomal CpG island methylation"/>
    <property type="evidence" value="ECO:0007669"/>
    <property type="project" value="TreeGrafter"/>
</dbReference>
<dbReference type="AlphaFoldDB" id="A0A835IL68"/>
<dbReference type="OrthoDB" id="786117at2759"/>